<reference evidence="7" key="1">
    <citation type="submission" date="2022-08" db="EMBL/GenBank/DDBJ databases">
        <authorList>
            <person name="Deng Y."/>
            <person name="Han X.-F."/>
            <person name="Zhang Y.-Q."/>
        </authorList>
    </citation>
    <scope>NUCLEOTIDE SEQUENCE</scope>
    <source>
        <strain evidence="7">CPCC 205716</strain>
    </source>
</reference>
<feature type="domain" description="Carbohydrate kinase FGGY C-terminal" evidence="6">
    <location>
        <begin position="253"/>
        <end position="452"/>
    </location>
</feature>
<evidence type="ECO:0000259" key="6">
    <source>
        <dbReference type="Pfam" id="PF02782"/>
    </source>
</evidence>
<accession>A0ABT2GIL5</accession>
<dbReference type="Gene3D" id="3.30.420.40">
    <property type="match status" value="2"/>
</dbReference>
<comment type="similarity">
    <text evidence="1">Belongs to the FGGY kinase family.</text>
</comment>
<dbReference type="InterPro" id="IPR018485">
    <property type="entry name" value="FGGY_C"/>
</dbReference>
<evidence type="ECO:0000256" key="3">
    <source>
        <dbReference type="ARBA" id="ARBA00022679"/>
    </source>
</evidence>
<dbReference type="EMBL" id="JANTEZ010000007">
    <property type="protein sequence ID" value="MCS5716073.1"/>
    <property type="molecule type" value="Genomic_DNA"/>
</dbReference>
<organism evidence="7 8">
    <name type="scientific">Herbiconiux gentiana</name>
    <dbReference type="NCBI Taxonomy" id="2970912"/>
    <lineage>
        <taxon>Bacteria</taxon>
        <taxon>Bacillati</taxon>
        <taxon>Actinomycetota</taxon>
        <taxon>Actinomycetes</taxon>
        <taxon>Micrococcales</taxon>
        <taxon>Microbacteriaceae</taxon>
        <taxon>Herbiconiux</taxon>
    </lineage>
</organism>
<name>A0ABT2GIL5_9MICO</name>
<evidence type="ECO:0000256" key="1">
    <source>
        <dbReference type="ARBA" id="ARBA00009156"/>
    </source>
</evidence>
<dbReference type="PANTHER" id="PTHR43095:SF5">
    <property type="entry name" value="XYLULOSE KINASE"/>
    <property type="match status" value="1"/>
</dbReference>
<dbReference type="InterPro" id="IPR050406">
    <property type="entry name" value="FGGY_Carb_Kinase"/>
</dbReference>
<keyword evidence="4 7" id="KW-0418">Kinase</keyword>
<evidence type="ECO:0000256" key="4">
    <source>
        <dbReference type="ARBA" id="ARBA00022777"/>
    </source>
</evidence>
<dbReference type="InterPro" id="IPR000577">
    <property type="entry name" value="Carb_kinase_FGGY"/>
</dbReference>
<dbReference type="RefSeq" id="WP_259487571.1">
    <property type="nucleotide sequence ID" value="NZ_JANTEZ010000007.1"/>
</dbReference>
<dbReference type="SUPFAM" id="SSF53067">
    <property type="entry name" value="Actin-like ATPase domain"/>
    <property type="match status" value="2"/>
</dbReference>
<dbReference type="GO" id="GO:0016301">
    <property type="term" value="F:kinase activity"/>
    <property type="evidence" value="ECO:0007669"/>
    <property type="project" value="UniProtKB-KW"/>
</dbReference>
<gene>
    <name evidence="7" type="ORF">NVV95_16125</name>
</gene>
<keyword evidence="8" id="KW-1185">Reference proteome</keyword>
<feature type="domain" description="Carbohydrate kinase FGGY N-terminal" evidence="5">
    <location>
        <begin position="3"/>
        <end position="239"/>
    </location>
</feature>
<keyword evidence="2" id="KW-0119">Carbohydrate metabolism</keyword>
<dbReference type="PANTHER" id="PTHR43095">
    <property type="entry name" value="SUGAR KINASE"/>
    <property type="match status" value="1"/>
</dbReference>
<dbReference type="Proteomes" id="UP001165580">
    <property type="component" value="Unassembled WGS sequence"/>
</dbReference>
<dbReference type="Pfam" id="PF00370">
    <property type="entry name" value="FGGY_N"/>
    <property type="match status" value="1"/>
</dbReference>
<dbReference type="PIRSF" id="PIRSF000538">
    <property type="entry name" value="GlpK"/>
    <property type="match status" value="1"/>
</dbReference>
<evidence type="ECO:0000313" key="7">
    <source>
        <dbReference type="EMBL" id="MCS5716073.1"/>
    </source>
</evidence>
<dbReference type="InterPro" id="IPR018484">
    <property type="entry name" value="FGGY_N"/>
</dbReference>
<sequence length="508" mass="50424">MSIVLGVDLATSEVRVQAIDVATGAALAERRAPLPVVQRGATRTQRPAHGALALELVAAVAGALGDRSREIGALSITGTSGTVVPVDALGAPVGNAVLYDDPRGVDELRMLAAAGLDGRPSGALARAAWMHGAAGHAHPDAGAPSAARFVFTPDVVAAALAARLLPSDTSHALKSGIDPVAATWNDEALAVLGLPRETLPELVAPGRVVGEVSAGVAARIGLPTGVLIVSGMTDGSTGQIATGAVALGDSVGVLGTTLVLKAVSAHDVVDGGAGVYSHVSPEGLFWPGGASNTGAGVLATGVTAGIDPAAVTEAIAAVGPSSAVAYPLARPGERFPVADADFAGFAVPFGTGAAGPSGAGGSSGAGAAGLPAAVDDPAVRFRTVFEGVAFVERLGLSRLAELGVASHRHHLAGGAAASELWNRLRASVLDRPVVVTEQAGSARGAAALAAAALTGESLAVVAERFATGRHVVDPDPALREPLEERYRMFVTTLAGCTQGGRRHTVTES</sequence>
<evidence type="ECO:0000256" key="2">
    <source>
        <dbReference type="ARBA" id="ARBA00022629"/>
    </source>
</evidence>
<evidence type="ECO:0000313" key="8">
    <source>
        <dbReference type="Proteomes" id="UP001165580"/>
    </source>
</evidence>
<dbReference type="InterPro" id="IPR043129">
    <property type="entry name" value="ATPase_NBD"/>
</dbReference>
<keyword evidence="2" id="KW-0859">Xylose metabolism</keyword>
<proteinExistence type="inferred from homology"/>
<keyword evidence="3" id="KW-0808">Transferase</keyword>
<evidence type="ECO:0000259" key="5">
    <source>
        <dbReference type="Pfam" id="PF00370"/>
    </source>
</evidence>
<dbReference type="Pfam" id="PF02782">
    <property type="entry name" value="FGGY_C"/>
    <property type="match status" value="1"/>
</dbReference>
<comment type="caution">
    <text evidence="7">The sequence shown here is derived from an EMBL/GenBank/DDBJ whole genome shotgun (WGS) entry which is preliminary data.</text>
</comment>
<protein>
    <submittedName>
        <fullName evidence="7">FGGY family carbohydrate kinase</fullName>
    </submittedName>
</protein>